<feature type="region of interest" description="Disordered" evidence="4">
    <location>
        <begin position="304"/>
        <end position="324"/>
    </location>
</feature>
<evidence type="ECO:0000256" key="3">
    <source>
        <dbReference type="PROSITE-ProRule" id="PRU00176"/>
    </source>
</evidence>
<evidence type="ECO:0000256" key="5">
    <source>
        <dbReference type="SAM" id="Phobius"/>
    </source>
</evidence>
<keyword evidence="2 3" id="KW-0694">RNA-binding</keyword>
<name>A0AAU9N6G5_9ASTR</name>
<evidence type="ECO:0000256" key="1">
    <source>
        <dbReference type="ARBA" id="ARBA00022737"/>
    </source>
</evidence>
<dbReference type="Gene3D" id="3.30.70.330">
    <property type="match status" value="2"/>
</dbReference>
<keyword evidence="8" id="KW-1185">Reference proteome</keyword>
<proteinExistence type="predicted"/>
<dbReference type="PROSITE" id="PS50102">
    <property type="entry name" value="RRM"/>
    <property type="match status" value="2"/>
</dbReference>
<keyword evidence="1" id="KW-0677">Repeat</keyword>
<feature type="compositionally biased region" description="Low complexity" evidence="4">
    <location>
        <begin position="311"/>
        <end position="324"/>
    </location>
</feature>
<dbReference type="GO" id="GO:0003723">
    <property type="term" value="F:RNA binding"/>
    <property type="evidence" value="ECO:0007669"/>
    <property type="project" value="UniProtKB-UniRule"/>
</dbReference>
<reference evidence="7 8" key="1">
    <citation type="submission" date="2022-01" db="EMBL/GenBank/DDBJ databases">
        <authorList>
            <person name="Xiong W."/>
            <person name="Schranz E."/>
        </authorList>
    </citation>
    <scope>NUCLEOTIDE SEQUENCE [LARGE SCALE GENOMIC DNA]</scope>
</reference>
<evidence type="ECO:0000313" key="8">
    <source>
        <dbReference type="Proteomes" id="UP001157418"/>
    </source>
</evidence>
<dbReference type="InterPro" id="IPR000504">
    <property type="entry name" value="RRM_dom"/>
</dbReference>
<dbReference type="PANTHER" id="PTHR24012">
    <property type="entry name" value="RNA BINDING PROTEIN"/>
    <property type="match status" value="1"/>
</dbReference>
<feature type="transmembrane region" description="Helical" evidence="5">
    <location>
        <begin position="385"/>
        <end position="405"/>
    </location>
</feature>
<evidence type="ECO:0000259" key="6">
    <source>
        <dbReference type="PROSITE" id="PS50102"/>
    </source>
</evidence>
<evidence type="ECO:0000256" key="2">
    <source>
        <dbReference type="ARBA" id="ARBA00022884"/>
    </source>
</evidence>
<keyword evidence="5" id="KW-1133">Transmembrane helix</keyword>
<accession>A0AAU9N6G5</accession>
<gene>
    <name evidence="7" type="ORF">LVIROSA_LOCUS20734</name>
</gene>
<sequence length="412" mass="46101">MDQHREYRSSWSYDNSVPPPSYHDGGNFNHGSGFSNDGHFDHHRRYQNHHQDVGNEPNDSFGYAIGTAFAGRKRQFSHSAHGPPGYNNDGNYAKLYVKGVPREVTEQDIRSLFGKHGNIIEVVLFKQLKSVQEQECCFVKYAKTEDAAQAIRALHNQHSFPGGMRPIEVKYASSSKKHEHLGCFRTNECKVFVGFLNKHASEGEIAEIFSPYGCVEEVFLLRDEQKQNRGMGFITFTHKDMAVASINGLHGNYVMKGCDQPLVVRFADPKKPKTWENRCAPYMNDPVGQTSLLPNNTSHMDMYSHTGNGNGSEPPSVSSSTTCVPGPGPTTSMSIYVLMAMHTIITLKHVKACGRNQRNTAITSNNFLTSAIINPPCQQHTYRGLYIYVIFSFHVIPIPIPWGMLTNPSARS</sequence>
<feature type="region of interest" description="Disordered" evidence="4">
    <location>
        <begin position="1"/>
        <end position="42"/>
    </location>
</feature>
<evidence type="ECO:0000313" key="7">
    <source>
        <dbReference type="EMBL" id="CAH1434195.1"/>
    </source>
</evidence>
<organism evidence="7 8">
    <name type="scientific">Lactuca virosa</name>
    <dbReference type="NCBI Taxonomy" id="75947"/>
    <lineage>
        <taxon>Eukaryota</taxon>
        <taxon>Viridiplantae</taxon>
        <taxon>Streptophyta</taxon>
        <taxon>Embryophyta</taxon>
        <taxon>Tracheophyta</taxon>
        <taxon>Spermatophyta</taxon>
        <taxon>Magnoliopsida</taxon>
        <taxon>eudicotyledons</taxon>
        <taxon>Gunneridae</taxon>
        <taxon>Pentapetalae</taxon>
        <taxon>asterids</taxon>
        <taxon>campanulids</taxon>
        <taxon>Asterales</taxon>
        <taxon>Asteraceae</taxon>
        <taxon>Cichorioideae</taxon>
        <taxon>Cichorieae</taxon>
        <taxon>Lactucinae</taxon>
        <taxon>Lactuca</taxon>
    </lineage>
</organism>
<dbReference type="InterPro" id="IPR012677">
    <property type="entry name" value="Nucleotide-bd_a/b_plait_sf"/>
</dbReference>
<dbReference type="Pfam" id="PF00076">
    <property type="entry name" value="RRM_1"/>
    <property type="match status" value="2"/>
</dbReference>
<keyword evidence="5" id="KW-0812">Transmembrane</keyword>
<dbReference type="AlphaFoldDB" id="A0AAU9N6G5"/>
<dbReference type="EMBL" id="CAKMRJ010003334">
    <property type="protein sequence ID" value="CAH1434195.1"/>
    <property type="molecule type" value="Genomic_DNA"/>
</dbReference>
<comment type="caution">
    <text evidence="7">The sequence shown here is derived from an EMBL/GenBank/DDBJ whole genome shotgun (WGS) entry which is preliminary data.</text>
</comment>
<keyword evidence="5" id="KW-0472">Membrane</keyword>
<feature type="domain" description="RRM" evidence="6">
    <location>
        <begin position="189"/>
        <end position="269"/>
    </location>
</feature>
<feature type="domain" description="RRM" evidence="6">
    <location>
        <begin position="93"/>
        <end position="174"/>
    </location>
</feature>
<dbReference type="InterPro" id="IPR035979">
    <property type="entry name" value="RBD_domain_sf"/>
</dbReference>
<feature type="compositionally biased region" description="Low complexity" evidence="4">
    <location>
        <begin position="23"/>
        <end position="37"/>
    </location>
</feature>
<dbReference type="SMART" id="SM00360">
    <property type="entry name" value="RRM"/>
    <property type="match status" value="2"/>
</dbReference>
<dbReference type="Proteomes" id="UP001157418">
    <property type="component" value="Unassembled WGS sequence"/>
</dbReference>
<evidence type="ECO:0000256" key="4">
    <source>
        <dbReference type="SAM" id="MobiDB-lite"/>
    </source>
</evidence>
<protein>
    <recommendedName>
        <fullName evidence="6">RRM domain-containing protein</fullName>
    </recommendedName>
</protein>
<dbReference type="SUPFAM" id="SSF54928">
    <property type="entry name" value="RNA-binding domain, RBD"/>
    <property type="match status" value="2"/>
</dbReference>